<dbReference type="PANTHER" id="PTHR10395">
    <property type="entry name" value="URICASE AND TRANSTHYRETIN-RELATED"/>
    <property type="match status" value="1"/>
</dbReference>
<evidence type="ECO:0000259" key="9">
    <source>
        <dbReference type="Pfam" id="PF00576"/>
    </source>
</evidence>
<dbReference type="EMBL" id="PGGC01000098">
    <property type="protein sequence ID" value="PJG58630.1"/>
    <property type="molecule type" value="Genomic_DNA"/>
</dbReference>
<evidence type="ECO:0000313" key="11">
    <source>
        <dbReference type="Proteomes" id="UP000235861"/>
    </source>
</evidence>
<evidence type="ECO:0000256" key="1">
    <source>
        <dbReference type="ARBA" id="ARBA00001043"/>
    </source>
</evidence>
<organism evidence="10 11">
    <name type="scientific">Aeromonas cavernicola</name>
    <dbReference type="NCBI Taxonomy" id="1006623"/>
    <lineage>
        <taxon>Bacteria</taxon>
        <taxon>Pseudomonadati</taxon>
        <taxon>Pseudomonadota</taxon>
        <taxon>Gammaproteobacteria</taxon>
        <taxon>Aeromonadales</taxon>
        <taxon>Aeromonadaceae</taxon>
        <taxon>Aeromonas</taxon>
    </lineage>
</organism>
<evidence type="ECO:0000313" key="10">
    <source>
        <dbReference type="EMBL" id="PJG58630.1"/>
    </source>
</evidence>
<accession>A0A2H9U3M8</accession>
<dbReference type="GO" id="GO:0006144">
    <property type="term" value="P:purine nucleobase metabolic process"/>
    <property type="evidence" value="ECO:0007669"/>
    <property type="project" value="UniProtKB-KW"/>
</dbReference>
<evidence type="ECO:0000256" key="3">
    <source>
        <dbReference type="ARBA" id="ARBA00009850"/>
    </source>
</evidence>
<keyword evidence="11" id="KW-1185">Reference proteome</keyword>
<name>A0A2H9U3M8_9GAMM</name>
<dbReference type="SUPFAM" id="SSF49472">
    <property type="entry name" value="Transthyretin (synonym: prealbumin)"/>
    <property type="match status" value="1"/>
</dbReference>
<evidence type="ECO:0000256" key="2">
    <source>
        <dbReference type="ARBA" id="ARBA00002704"/>
    </source>
</evidence>
<dbReference type="InterPro" id="IPR023419">
    <property type="entry name" value="Transthyretin_CS"/>
</dbReference>
<keyword evidence="5 7" id="KW-0659">Purine metabolism</keyword>
<reference evidence="10 11" key="1">
    <citation type="submission" date="2017-11" db="EMBL/GenBank/DDBJ databases">
        <title>Draft genome sequence of environmental isolate Aeromonas cavernicola sp. nov. MDC 2508.</title>
        <authorList>
            <person name="Colston S.M."/>
            <person name="Navarro A."/>
            <person name="Martinez-Murcia A.J."/>
            <person name="Graf J."/>
        </authorList>
    </citation>
    <scope>NUCLEOTIDE SEQUENCE [LARGE SCALE GENOMIC DNA]</scope>
    <source>
        <strain evidence="10 11">MDC 2508</strain>
    </source>
</reference>
<keyword evidence="8" id="KW-0732">Signal</keyword>
<dbReference type="InterPro" id="IPR023416">
    <property type="entry name" value="Transthyretin/HIU_hydrolase_d"/>
</dbReference>
<dbReference type="PROSITE" id="PS00769">
    <property type="entry name" value="TRANSTHYRETIN_2"/>
    <property type="match status" value="1"/>
</dbReference>
<proteinExistence type="inferred from homology"/>
<evidence type="ECO:0000256" key="4">
    <source>
        <dbReference type="ARBA" id="ARBA00011881"/>
    </source>
</evidence>
<dbReference type="GO" id="GO:0033971">
    <property type="term" value="F:hydroxyisourate hydrolase activity"/>
    <property type="evidence" value="ECO:0007669"/>
    <property type="project" value="UniProtKB-EC"/>
</dbReference>
<comment type="similarity">
    <text evidence="3 7">Belongs to the transthyretin family. 5-hydroxyisourate hydrolase subfamily.</text>
</comment>
<evidence type="ECO:0000256" key="6">
    <source>
        <dbReference type="ARBA" id="ARBA00022801"/>
    </source>
</evidence>
<dbReference type="AlphaFoldDB" id="A0A2H9U3M8"/>
<evidence type="ECO:0000256" key="5">
    <source>
        <dbReference type="ARBA" id="ARBA00022631"/>
    </source>
</evidence>
<dbReference type="EC" id="3.5.2.17" evidence="7"/>
<comment type="caution">
    <text evidence="10">The sequence shown here is derived from an EMBL/GenBank/DDBJ whole genome shotgun (WGS) entry which is preliminary data.</text>
</comment>
<keyword evidence="6 7" id="KW-0378">Hydrolase</keyword>
<evidence type="ECO:0000256" key="8">
    <source>
        <dbReference type="SAM" id="SignalP"/>
    </source>
</evidence>
<dbReference type="Gene3D" id="2.60.40.180">
    <property type="entry name" value="Transthyretin/hydroxyisourate hydrolase domain"/>
    <property type="match status" value="1"/>
</dbReference>
<dbReference type="CDD" id="cd05822">
    <property type="entry name" value="TLP_HIUase"/>
    <property type="match status" value="1"/>
</dbReference>
<comment type="catalytic activity">
    <reaction evidence="1 7">
        <text>5-hydroxyisourate + H2O = 5-hydroxy-2-oxo-4-ureido-2,5-dihydro-1H-imidazole-5-carboxylate + H(+)</text>
        <dbReference type="Rhea" id="RHEA:23736"/>
        <dbReference type="ChEBI" id="CHEBI:15377"/>
        <dbReference type="ChEBI" id="CHEBI:15378"/>
        <dbReference type="ChEBI" id="CHEBI:18072"/>
        <dbReference type="ChEBI" id="CHEBI:58639"/>
        <dbReference type="EC" id="3.5.2.17"/>
    </reaction>
</comment>
<sequence>MTVLTTATLLLAAGVANAADKTDASLLATDPYQLSSHVLDTSMGKGASSVEVKLFKAADDKSETWTLVDTQKTDSNGRIKTFLPREKGNAADKLGKYKLTFATGAYYQAQKKETFYPNVSVEFSISDNTHYHVPITLTQYGYSTYRGN</sequence>
<dbReference type="NCBIfam" id="TIGR02962">
    <property type="entry name" value="hdxy_isourate"/>
    <property type="match status" value="1"/>
</dbReference>
<protein>
    <recommendedName>
        <fullName evidence="7">5-hydroxyisourate hydrolase</fullName>
        <shortName evidence="7">HIU hydrolase</shortName>
        <shortName evidence="7">HIUHase</shortName>
        <ecNumber evidence="7">3.5.2.17</ecNumber>
    </recommendedName>
</protein>
<dbReference type="InterPro" id="IPR036817">
    <property type="entry name" value="Transthyretin/HIU_hydrolase_sf"/>
</dbReference>
<feature type="signal peptide" evidence="8">
    <location>
        <begin position="1"/>
        <end position="18"/>
    </location>
</feature>
<gene>
    <name evidence="10" type="primary">uraH</name>
    <name evidence="10" type="ORF">CUC53_11670</name>
</gene>
<dbReference type="Proteomes" id="UP000235861">
    <property type="component" value="Unassembled WGS sequence"/>
</dbReference>
<dbReference type="Pfam" id="PF00576">
    <property type="entry name" value="Transthyretin"/>
    <property type="match status" value="1"/>
</dbReference>
<dbReference type="OrthoDB" id="9792386at2"/>
<feature type="domain" description="Transthyretin/hydroxyisourate hydrolase" evidence="9">
    <location>
        <begin position="34"/>
        <end position="147"/>
    </location>
</feature>
<dbReference type="InterPro" id="IPR014306">
    <property type="entry name" value="Hydroxyisourate_hydrolase"/>
</dbReference>
<evidence type="ECO:0000256" key="7">
    <source>
        <dbReference type="RuleBase" id="RU361270"/>
    </source>
</evidence>
<dbReference type="PANTHER" id="PTHR10395:SF7">
    <property type="entry name" value="5-HYDROXYISOURATE HYDROLASE"/>
    <property type="match status" value="1"/>
</dbReference>
<feature type="chain" id="PRO_5014191565" description="5-hydroxyisourate hydrolase" evidence="8">
    <location>
        <begin position="19"/>
        <end position="148"/>
    </location>
</feature>
<comment type="subunit">
    <text evidence="4 7">Homotetramer.</text>
</comment>
<comment type="function">
    <text evidence="2">Catalyzes the hydrolysis of 5-hydroxyisourate (HIU) to 2-oxo-4-hydroxy-4-carboxy-5-ureidoimidazoline (OHCU).</text>
</comment>